<dbReference type="InterPro" id="IPR008255">
    <property type="entry name" value="Pyr_nucl-diS_OxRdtase_2_AS"/>
</dbReference>
<keyword evidence="5" id="KW-0560">Oxidoreductase</keyword>
<gene>
    <name evidence="9" type="ORF">E8M01_21595</name>
</gene>
<reference evidence="9 10" key="1">
    <citation type="submission" date="2019-04" db="EMBL/GenBank/DDBJ databases">
        <title>Phreatobacter aquaticus sp. nov.</title>
        <authorList>
            <person name="Choi A."/>
        </authorList>
    </citation>
    <scope>NUCLEOTIDE SEQUENCE [LARGE SCALE GENOMIC DNA]</scope>
    <source>
        <strain evidence="9 10">KCTC 52518</strain>
    </source>
</reference>
<dbReference type="AlphaFoldDB" id="A0A4D7B6K4"/>
<comment type="similarity">
    <text evidence="1">Belongs to the class-II pyridine nucleotide-disulfide oxidoreductase family.</text>
</comment>
<organism evidence="9 10">
    <name type="scientific">Phreatobacter stygius</name>
    <dbReference type="NCBI Taxonomy" id="1940610"/>
    <lineage>
        <taxon>Bacteria</taxon>
        <taxon>Pseudomonadati</taxon>
        <taxon>Pseudomonadota</taxon>
        <taxon>Alphaproteobacteria</taxon>
        <taxon>Hyphomicrobiales</taxon>
        <taxon>Phreatobacteraceae</taxon>
        <taxon>Phreatobacter</taxon>
    </lineage>
</organism>
<dbReference type="InterPro" id="IPR036188">
    <property type="entry name" value="FAD/NAD-bd_sf"/>
</dbReference>
<keyword evidence="10" id="KW-1185">Reference proteome</keyword>
<evidence type="ECO:0000256" key="1">
    <source>
        <dbReference type="ARBA" id="ARBA00009333"/>
    </source>
</evidence>
<dbReference type="PRINTS" id="PR00368">
    <property type="entry name" value="FADPNR"/>
</dbReference>
<keyword evidence="7" id="KW-0676">Redox-active center</keyword>
<evidence type="ECO:0000256" key="3">
    <source>
        <dbReference type="ARBA" id="ARBA00022630"/>
    </source>
</evidence>
<feature type="domain" description="FAD/NAD(P)-binding" evidence="8">
    <location>
        <begin position="5"/>
        <end position="292"/>
    </location>
</feature>
<evidence type="ECO:0000256" key="4">
    <source>
        <dbReference type="ARBA" id="ARBA00022827"/>
    </source>
</evidence>
<dbReference type="RefSeq" id="WP_136962034.1">
    <property type="nucleotide sequence ID" value="NZ_CP039690.1"/>
</dbReference>
<keyword evidence="3" id="KW-0285">Flavoprotein</keyword>
<dbReference type="Proteomes" id="UP000298781">
    <property type="component" value="Chromosome"/>
</dbReference>
<dbReference type="PANTHER" id="PTHR48105">
    <property type="entry name" value="THIOREDOXIN REDUCTASE 1-RELATED-RELATED"/>
    <property type="match status" value="1"/>
</dbReference>
<dbReference type="Gene3D" id="3.50.50.60">
    <property type="entry name" value="FAD/NAD(P)-binding domain"/>
    <property type="match status" value="2"/>
</dbReference>
<dbReference type="PROSITE" id="PS00573">
    <property type="entry name" value="PYRIDINE_REDOX_2"/>
    <property type="match status" value="1"/>
</dbReference>
<dbReference type="SUPFAM" id="SSF51905">
    <property type="entry name" value="FAD/NAD(P)-binding domain"/>
    <property type="match status" value="1"/>
</dbReference>
<sequence length="314" mass="32468">MASSFDIAVIGAGPAGYTAALYARRAGRSVALVQGGQPGGQLTTTSDVENWPGNLLIGGPELMARMAGQVEALGVNGIDDTVVTCRSSKDVHRLDLAGGTPIDARAVIIATGAQARWLDAPGEAALRNRGVSGCAVCDGYFFRGHDVVVIGGGNTAVEEALYLSALCTTVTLVHRRDKLRADRLLQDRLAAKPNIALRWNTVVSAFLGDEDLTAVRLAGPAGGHEDLPAAGAFVAIGHDPATAFARGWIDLDRDGYVLIEPGGTATSRPGVFAAGDAADRRYRQAVTSAGTGCMAALDADRWLGEHGTEPVPAA</sequence>
<name>A0A4D7B6K4_9HYPH</name>
<dbReference type="InterPro" id="IPR050097">
    <property type="entry name" value="Ferredoxin-NADP_redctase_2"/>
</dbReference>
<accession>A0A4D7B6K4</accession>
<evidence type="ECO:0000256" key="5">
    <source>
        <dbReference type="ARBA" id="ARBA00023002"/>
    </source>
</evidence>
<keyword evidence="6" id="KW-1015">Disulfide bond</keyword>
<keyword evidence="4" id="KW-0274">FAD</keyword>
<dbReference type="KEGG" id="pstg:E8M01_21595"/>
<dbReference type="InterPro" id="IPR023753">
    <property type="entry name" value="FAD/NAD-binding_dom"/>
</dbReference>
<evidence type="ECO:0000259" key="8">
    <source>
        <dbReference type="Pfam" id="PF07992"/>
    </source>
</evidence>
<protein>
    <recommendedName>
        <fullName evidence="2">Thioredoxin reductase</fullName>
    </recommendedName>
</protein>
<evidence type="ECO:0000313" key="10">
    <source>
        <dbReference type="Proteomes" id="UP000298781"/>
    </source>
</evidence>
<dbReference type="PRINTS" id="PR00469">
    <property type="entry name" value="PNDRDTASEII"/>
</dbReference>
<evidence type="ECO:0000313" key="9">
    <source>
        <dbReference type="EMBL" id="QCI66593.1"/>
    </source>
</evidence>
<evidence type="ECO:0000256" key="7">
    <source>
        <dbReference type="ARBA" id="ARBA00023284"/>
    </source>
</evidence>
<dbReference type="EMBL" id="CP039690">
    <property type="protein sequence ID" value="QCI66593.1"/>
    <property type="molecule type" value="Genomic_DNA"/>
</dbReference>
<evidence type="ECO:0000256" key="6">
    <source>
        <dbReference type="ARBA" id="ARBA00023157"/>
    </source>
</evidence>
<dbReference type="OrthoDB" id="9806179at2"/>
<evidence type="ECO:0000256" key="2">
    <source>
        <dbReference type="ARBA" id="ARBA00018719"/>
    </source>
</evidence>
<proteinExistence type="inferred from homology"/>
<dbReference type="Pfam" id="PF07992">
    <property type="entry name" value="Pyr_redox_2"/>
    <property type="match status" value="1"/>
</dbReference>
<dbReference type="GO" id="GO:0016668">
    <property type="term" value="F:oxidoreductase activity, acting on a sulfur group of donors, NAD(P) as acceptor"/>
    <property type="evidence" value="ECO:0007669"/>
    <property type="project" value="UniProtKB-ARBA"/>
</dbReference>